<dbReference type="InterPro" id="IPR050678">
    <property type="entry name" value="DNA_Partitioning_ATPase"/>
</dbReference>
<keyword evidence="3" id="KW-1185">Reference proteome</keyword>
<gene>
    <name evidence="2" type="ORF">GPY61_31535</name>
</gene>
<dbReference type="InterPro" id="IPR027417">
    <property type="entry name" value="P-loop_NTPase"/>
</dbReference>
<sequence length="378" mass="41452">MKTWENELGRKTFKVQGVAKLLGISVDSVRRDADEANLQIERQGGSGPKTRIFTVENVFDLAAHRARKYGLTPKAKRILTVYAPKGGVGKTTISSNIACILALMGLRVLVIDLDFQANLTISFGYDPELTPEEAAAAGLEQSTCVEYHLGHLLPQWQQNGVVQPLSKVIKKPFGENGPHLIPSEVTLDRLEALFTVDAIMGKKPELAIARWLDEGLSGRNPNLDLSQYDIVMFDAPPAKNQTTRGALLASDYAVAPVSMERYSTKSVSYLADVIGEMKSTYSKFPQLSVLGNFFDAKRVRVAAQVIALTSKYPEAWMDNQISTSEEFKKVLDEDDGLPLALARPTSTPADELRAATRELVDRMGILGSSSQKDNLRVA</sequence>
<dbReference type="EMBL" id="WSES01000016">
    <property type="protein sequence ID" value="MVW64459.1"/>
    <property type="molecule type" value="Genomic_DNA"/>
</dbReference>
<proteinExistence type="predicted"/>
<comment type="caution">
    <text evidence="2">The sequence shown here is derived from an EMBL/GenBank/DDBJ whole genome shotgun (WGS) entry which is preliminary data.</text>
</comment>
<dbReference type="Pfam" id="PF13614">
    <property type="entry name" value="AAA_31"/>
    <property type="match status" value="1"/>
</dbReference>
<organism evidence="2 3">
    <name type="scientific">Massilia cellulosiltytica</name>
    <dbReference type="NCBI Taxonomy" id="2683234"/>
    <lineage>
        <taxon>Bacteria</taxon>
        <taxon>Pseudomonadati</taxon>
        <taxon>Pseudomonadota</taxon>
        <taxon>Betaproteobacteria</taxon>
        <taxon>Burkholderiales</taxon>
        <taxon>Oxalobacteraceae</taxon>
        <taxon>Telluria group</taxon>
        <taxon>Massilia</taxon>
    </lineage>
</organism>
<evidence type="ECO:0000313" key="3">
    <source>
        <dbReference type="Proteomes" id="UP000443353"/>
    </source>
</evidence>
<dbReference type="PANTHER" id="PTHR13696">
    <property type="entry name" value="P-LOOP CONTAINING NUCLEOSIDE TRIPHOSPHATE HYDROLASE"/>
    <property type="match status" value="1"/>
</dbReference>
<dbReference type="InterPro" id="IPR025669">
    <property type="entry name" value="AAA_dom"/>
</dbReference>
<dbReference type="SUPFAM" id="SSF52540">
    <property type="entry name" value="P-loop containing nucleoside triphosphate hydrolases"/>
    <property type="match status" value="1"/>
</dbReference>
<dbReference type="PANTHER" id="PTHR13696:SF99">
    <property type="entry name" value="COBYRINIC ACID AC-DIAMIDE SYNTHASE"/>
    <property type="match status" value="1"/>
</dbReference>
<reference evidence="2 3" key="1">
    <citation type="submission" date="2019-12" db="EMBL/GenBank/DDBJ databases">
        <authorList>
            <person name="Li C."/>
            <person name="Zhao J."/>
        </authorList>
    </citation>
    <scope>NUCLEOTIDE SEQUENCE [LARGE SCALE GENOMIC DNA]</scope>
    <source>
        <strain evidence="2 3">NEAU-DD11</strain>
    </source>
</reference>
<dbReference type="CDD" id="cd02042">
    <property type="entry name" value="ParAB_family"/>
    <property type="match status" value="1"/>
</dbReference>
<dbReference type="Proteomes" id="UP000443353">
    <property type="component" value="Unassembled WGS sequence"/>
</dbReference>
<evidence type="ECO:0000259" key="1">
    <source>
        <dbReference type="Pfam" id="PF13614"/>
    </source>
</evidence>
<name>A0A7X3KAV8_9BURK</name>
<feature type="domain" description="AAA" evidence="1">
    <location>
        <begin position="77"/>
        <end position="281"/>
    </location>
</feature>
<dbReference type="AlphaFoldDB" id="A0A7X3KAV8"/>
<dbReference type="Gene3D" id="3.40.50.300">
    <property type="entry name" value="P-loop containing nucleotide triphosphate hydrolases"/>
    <property type="match status" value="1"/>
</dbReference>
<protein>
    <submittedName>
        <fullName evidence="2">AAA family ATPase</fullName>
    </submittedName>
</protein>
<accession>A0A7X3KAV8</accession>
<evidence type="ECO:0000313" key="2">
    <source>
        <dbReference type="EMBL" id="MVW64459.1"/>
    </source>
</evidence>